<gene>
    <name evidence="8" type="ORF">HannXRQ_Chr16g0532071</name>
    <name evidence="7" type="ORF">HanXRQr2_Chr16g0777581</name>
</gene>
<feature type="binding site" evidence="5">
    <location>
        <begin position="44"/>
        <end position="51"/>
    </location>
    <ligand>
        <name>ATP</name>
        <dbReference type="ChEBI" id="CHEBI:30616"/>
    </ligand>
</feature>
<dbReference type="Gramene" id="mRNA:HanXRQr2_Chr16g0777581">
    <property type="protein sequence ID" value="mRNA:HanXRQr2_Chr16g0777581"/>
    <property type="gene ID" value="HanXRQr2_Chr16g0777581"/>
</dbReference>
<evidence type="ECO:0000313" key="8">
    <source>
        <dbReference type="EMBL" id="OTF93362.1"/>
    </source>
</evidence>
<dbReference type="SUPFAM" id="SSF52540">
    <property type="entry name" value="P-loop containing nucleoside triphosphate hydrolases"/>
    <property type="match status" value="1"/>
</dbReference>
<evidence type="ECO:0000256" key="1">
    <source>
        <dbReference type="ARBA" id="ARBA00004245"/>
    </source>
</evidence>
<evidence type="ECO:0000256" key="3">
    <source>
        <dbReference type="ARBA" id="ARBA00023175"/>
    </source>
</evidence>
<keyword evidence="7" id="KW-0413">Isomerase</keyword>
<dbReference type="GO" id="GO:0008017">
    <property type="term" value="F:microtubule binding"/>
    <property type="evidence" value="ECO:0007669"/>
    <property type="project" value="InterPro"/>
</dbReference>
<evidence type="ECO:0000256" key="4">
    <source>
        <dbReference type="ARBA" id="ARBA00023212"/>
    </source>
</evidence>
<comment type="subcellular location">
    <subcellularLocation>
        <location evidence="1">Cytoplasm</location>
        <location evidence="1">Cytoskeleton</location>
    </subcellularLocation>
</comment>
<reference evidence="7 9" key="1">
    <citation type="journal article" date="2017" name="Nature">
        <title>The sunflower genome provides insights into oil metabolism, flowering and Asterid evolution.</title>
        <authorList>
            <person name="Badouin H."/>
            <person name="Gouzy J."/>
            <person name="Grassa C.J."/>
            <person name="Murat F."/>
            <person name="Staton S.E."/>
            <person name="Cottret L."/>
            <person name="Lelandais-Briere C."/>
            <person name="Owens G.L."/>
            <person name="Carrere S."/>
            <person name="Mayjonade B."/>
            <person name="Legrand L."/>
            <person name="Gill N."/>
            <person name="Kane N.C."/>
            <person name="Bowers J.E."/>
            <person name="Hubner S."/>
            <person name="Bellec A."/>
            <person name="Berard A."/>
            <person name="Berges H."/>
            <person name="Blanchet N."/>
            <person name="Boniface M.C."/>
            <person name="Brunel D."/>
            <person name="Catrice O."/>
            <person name="Chaidir N."/>
            <person name="Claudel C."/>
            <person name="Donnadieu C."/>
            <person name="Faraut T."/>
            <person name="Fievet G."/>
            <person name="Helmstetter N."/>
            <person name="King M."/>
            <person name="Knapp S.J."/>
            <person name="Lai Z."/>
            <person name="Le Paslier M.C."/>
            <person name="Lippi Y."/>
            <person name="Lorenzon L."/>
            <person name="Mandel J.R."/>
            <person name="Marage G."/>
            <person name="Marchand G."/>
            <person name="Marquand E."/>
            <person name="Bret-Mestries E."/>
            <person name="Morien E."/>
            <person name="Nambeesan S."/>
            <person name="Nguyen T."/>
            <person name="Pegot-Espagnet P."/>
            <person name="Pouilly N."/>
            <person name="Raftis F."/>
            <person name="Sallet E."/>
            <person name="Schiex T."/>
            <person name="Thomas J."/>
            <person name="Vandecasteele C."/>
            <person name="Vares D."/>
            <person name="Vear F."/>
            <person name="Vautrin S."/>
            <person name="Crespi M."/>
            <person name="Mangin B."/>
            <person name="Burke J.M."/>
            <person name="Salse J."/>
            <person name="Munos S."/>
            <person name="Vincourt P."/>
            <person name="Rieseberg L.H."/>
            <person name="Langlade N.B."/>
        </authorList>
    </citation>
    <scope>NUCLEOTIDE SEQUENCE [LARGE SCALE GENOMIC DNA]</scope>
    <source>
        <strain evidence="9">cv. SF193</strain>
        <tissue evidence="7">Leaves</tissue>
    </source>
</reference>
<keyword evidence="5" id="KW-0547">Nucleotide-binding</keyword>
<dbReference type="EMBL" id="MNCJ02000331">
    <property type="protein sequence ID" value="KAF5762515.1"/>
    <property type="molecule type" value="Genomic_DNA"/>
</dbReference>
<dbReference type="Pfam" id="PF00225">
    <property type="entry name" value="Kinesin"/>
    <property type="match status" value="1"/>
</dbReference>
<evidence type="ECO:0000259" key="6">
    <source>
        <dbReference type="PROSITE" id="PS50067"/>
    </source>
</evidence>
<evidence type="ECO:0000256" key="5">
    <source>
        <dbReference type="PROSITE-ProRule" id="PRU00283"/>
    </source>
</evidence>
<organism evidence="8 9">
    <name type="scientific">Helianthus annuus</name>
    <name type="common">Common sunflower</name>
    <dbReference type="NCBI Taxonomy" id="4232"/>
    <lineage>
        <taxon>Eukaryota</taxon>
        <taxon>Viridiplantae</taxon>
        <taxon>Streptophyta</taxon>
        <taxon>Embryophyta</taxon>
        <taxon>Tracheophyta</taxon>
        <taxon>Spermatophyta</taxon>
        <taxon>Magnoliopsida</taxon>
        <taxon>eudicotyledons</taxon>
        <taxon>Gunneridae</taxon>
        <taxon>Pentapetalae</taxon>
        <taxon>asterids</taxon>
        <taxon>campanulids</taxon>
        <taxon>Asterales</taxon>
        <taxon>Asteraceae</taxon>
        <taxon>Asteroideae</taxon>
        <taxon>Heliantheae alliance</taxon>
        <taxon>Heliantheae</taxon>
        <taxon>Helianthus</taxon>
    </lineage>
</organism>
<dbReference type="Gene3D" id="3.40.850.10">
    <property type="entry name" value="Kinesin motor domain"/>
    <property type="match status" value="1"/>
</dbReference>
<evidence type="ECO:0000256" key="2">
    <source>
        <dbReference type="ARBA" id="ARBA00022490"/>
    </source>
</evidence>
<keyword evidence="4" id="KW-0206">Cytoskeleton</keyword>
<dbReference type="AlphaFoldDB" id="A0A251S4I8"/>
<protein>
    <submittedName>
        <fullName evidence="7">Plus-end-directed kinesin ATPase</fullName>
        <ecNumber evidence="7">5.6.1.3</ecNumber>
    </submittedName>
    <submittedName>
        <fullName evidence="8">Putative kinesin motor domain-containing protein</fullName>
    </submittedName>
</protein>
<dbReference type="Proteomes" id="UP000215914">
    <property type="component" value="Chromosome 16"/>
</dbReference>
<evidence type="ECO:0000313" key="9">
    <source>
        <dbReference type="Proteomes" id="UP000215914"/>
    </source>
</evidence>
<comment type="similarity">
    <text evidence="5">Belongs to the TRAFAC class myosin-kinesin ATPase superfamily. Kinesin family.</text>
</comment>
<evidence type="ECO:0000313" key="7">
    <source>
        <dbReference type="EMBL" id="KAF5762515.1"/>
    </source>
</evidence>
<sequence length="109" mass="12094">MWSTPRFDEVFTEYASQKRVYEVVAKPVVEGVLNGYNGTIMAYGQTGTGKTYTLGKLVKDDASKSGFCFGLWKTSFMVHLQHLIVLKSPICRAAMVSQLAINKMKANPP</sequence>
<accession>A0A251S4I8</accession>
<keyword evidence="9" id="KW-1185">Reference proteome</keyword>
<dbReference type="GO" id="GO:0005524">
    <property type="term" value="F:ATP binding"/>
    <property type="evidence" value="ECO:0007669"/>
    <property type="project" value="UniProtKB-UniRule"/>
</dbReference>
<dbReference type="InterPro" id="IPR027417">
    <property type="entry name" value="P-loop_NTPase"/>
</dbReference>
<dbReference type="PANTHER" id="PTHR47970:SF30">
    <property type="entry name" value="KINESIN-LIKE PROTEIN"/>
    <property type="match status" value="1"/>
</dbReference>
<dbReference type="InterPro" id="IPR001752">
    <property type="entry name" value="Kinesin_motor_dom"/>
</dbReference>
<dbReference type="PANTHER" id="PTHR47970">
    <property type="entry name" value="KINESIN-LIKE PROTEIN KIF11"/>
    <property type="match status" value="1"/>
</dbReference>
<keyword evidence="5" id="KW-0067">ATP-binding</keyword>
<dbReference type="STRING" id="4232.A0A251S4I8"/>
<reference evidence="7" key="3">
    <citation type="submission" date="2020-06" db="EMBL/GenBank/DDBJ databases">
        <title>Helianthus annuus Genome sequencing and assembly Release 2.</title>
        <authorList>
            <person name="Gouzy J."/>
            <person name="Langlade N."/>
            <person name="Munos S."/>
        </authorList>
    </citation>
    <scope>NUCLEOTIDE SEQUENCE</scope>
    <source>
        <tissue evidence="7">Leaves</tissue>
    </source>
</reference>
<reference evidence="8" key="2">
    <citation type="submission" date="2017-02" db="EMBL/GenBank/DDBJ databases">
        <title>Sunflower complete genome.</title>
        <authorList>
            <person name="Langlade N."/>
            <person name="Munos S."/>
        </authorList>
    </citation>
    <scope>NUCLEOTIDE SEQUENCE [LARGE SCALE GENOMIC DNA]</scope>
    <source>
        <tissue evidence="8">Leaves</tissue>
    </source>
</reference>
<proteinExistence type="inferred from homology"/>
<dbReference type="InterPro" id="IPR036961">
    <property type="entry name" value="Kinesin_motor_dom_sf"/>
</dbReference>
<dbReference type="InterPro" id="IPR047149">
    <property type="entry name" value="KIF11-like"/>
</dbReference>
<dbReference type="GO" id="GO:0005856">
    <property type="term" value="C:cytoskeleton"/>
    <property type="evidence" value="ECO:0007669"/>
    <property type="project" value="UniProtKB-SubCell"/>
</dbReference>
<keyword evidence="2" id="KW-0963">Cytoplasm</keyword>
<dbReference type="PROSITE" id="PS50067">
    <property type="entry name" value="KINESIN_MOTOR_2"/>
    <property type="match status" value="1"/>
</dbReference>
<name>A0A251S4I8_HELAN</name>
<dbReference type="GO" id="GO:0008574">
    <property type="term" value="F:plus-end-directed microtubule motor activity"/>
    <property type="evidence" value="ECO:0007669"/>
    <property type="project" value="UniProtKB-EC"/>
</dbReference>
<feature type="domain" description="Kinesin motor" evidence="6">
    <location>
        <begin position="1"/>
        <end position="109"/>
    </location>
</feature>
<dbReference type="GO" id="GO:0007018">
    <property type="term" value="P:microtubule-based movement"/>
    <property type="evidence" value="ECO:0007669"/>
    <property type="project" value="InterPro"/>
</dbReference>
<dbReference type="EC" id="5.6.1.3" evidence="7"/>
<dbReference type="InParanoid" id="A0A251S4I8"/>
<dbReference type="EMBL" id="CM007905">
    <property type="protein sequence ID" value="OTF93362.1"/>
    <property type="molecule type" value="Genomic_DNA"/>
</dbReference>
<keyword evidence="3 5" id="KW-0505">Motor protein</keyword>